<reference evidence="1" key="1">
    <citation type="submission" date="2021-03" db="EMBL/GenBank/DDBJ databases">
        <title>Draft genome sequence of rust myrtle Austropuccinia psidii MF-1, a brazilian biotype.</title>
        <authorList>
            <person name="Quecine M.C."/>
            <person name="Pachon D.M.R."/>
            <person name="Bonatelli M.L."/>
            <person name="Correr F.H."/>
            <person name="Franceschini L.M."/>
            <person name="Leite T.F."/>
            <person name="Margarido G.R.A."/>
            <person name="Almeida C.A."/>
            <person name="Ferrarezi J.A."/>
            <person name="Labate C.A."/>
        </authorList>
    </citation>
    <scope>NUCLEOTIDE SEQUENCE</scope>
    <source>
        <strain evidence="1">MF-1</strain>
    </source>
</reference>
<proteinExistence type="predicted"/>
<accession>A0A9Q3GN28</accession>
<name>A0A9Q3GN28_9BASI</name>
<evidence type="ECO:0000313" key="2">
    <source>
        <dbReference type="Proteomes" id="UP000765509"/>
    </source>
</evidence>
<gene>
    <name evidence="1" type="ORF">O181_012570</name>
</gene>
<evidence type="ECO:0000313" key="1">
    <source>
        <dbReference type="EMBL" id="MBW0472855.1"/>
    </source>
</evidence>
<dbReference type="Proteomes" id="UP000765509">
    <property type="component" value="Unassembled WGS sequence"/>
</dbReference>
<sequence>MAHAKKNQKRRLSYLSYQHKEAFASDRATLSLKQQEVDIFSNADRPYAPLPRRLAYPINLKSCESLRINIIKLYKVKVLEKSLNHDGI</sequence>
<organism evidence="1 2">
    <name type="scientific">Austropuccinia psidii MF-1</name>
    <dbReference type="NCBI Taxonomy" id="1389203"/>
    <lineage>
        <taxon>Eukaryota</taxon>
        <taxon>Fungi</taxon>
        <taxon>Dikarya</taxon>
        <taxon>Basidiomycota</taxon>
        <taxon>Pucciniomycotina</taxon>
        <taxon>Pucciniomycetes</taxon>
        <taxon>Pucciniales</taxon>
        <taxon>Sphaerophragmiaceae</taxon>
        <taxon>Austropuccinia</taxon>
    </lineage>
</organism>
<keyword evidence="2" id="KW-1185">Reference proteome</keyword>
<comment type="caution">
    <text evidence="1">The sequence shown here is derived from an EMBL/GenBank/DDBJ whole genome shotgun (WGS) entry which is preliminary data.</text>
</comment>
<dbReference type="AlphaFoldDB" id="A0A9Q3GN28"/>
<dbReference type="EMBL" id="AVOT02003224">
    <property type="protein sequence ID" value="MBW0472855.1"/>
    <property type="molecule type" value="Genomic_DNA"/>
</dbReference>
<protein>
    <submittedName>
        <fullName evidence="1">Uncharacterized protein</fullName>
    </submittedName>
</protein>